<dbReference type="GO" id="GO:0004401">
    <property type="term" value="F:histidinol-phosphatase activity"/>
    <property type="evidence" value="ECO:0007669"/>
    <property type="project" value="UniProtKB-UniRule"/>
</dbReference>
<dbReference type="EMBL" id="VAUV01000003">
    <property type="protein sequence ID" value="TLD71976.1"/>
    <property type="molecule type" value="Genomic_DNA"/>
</dbReference>
<dbReference type="OrthoDB" id="9775255at2"/>
<dbReference type="InterPro" id="IPR016195">
    <property type="entry name" value="Pol/histidinol_Pase-like"/>
</dbReference>
<dbReference type="GO" id="GO:0005737">
    <property type="term" value="C:cytoplasm"/>
    <property type="evidence" value="ECO:0007669"/>
    <property type="project" value="TreeGrafter"/>
</dbReference>
<comment type="similarity">
    <text evidence="2 8">Belongs to the PHP hydrolase family. HisK subfamily.</text>
</comment>
<organism evidence="10 11">
    <name type="scientific">Phragmitibacter flavus</name>
    <dbReference type="NCBI Taxonomy" id="2576071"/>
    <lineage>
        <taxon>Bacteria</taxon>
        <taxon>Pseudomonadati</taxon>
        <taxon>Verrucomicrobiota</taxon>
        <taxon>Verrucomicrobiia</taxon>
        <taxon>Verrucomicrobiales</taxon>
        <taxon>Verrucomicrobiaceae</taxon>
        <taxon>Phragmitibacter</taxon>
    </lineage>
</organism>
<evidence type="ECO:0000313" key="10">
    <source>
        <dbReference type="EMBL" id="TLD71976.1"/>
    </source>
</evidence>
<evidence type="ECO:0000256" key="1">
    <source>
        <dbReference type="ARBA" id="ARBA00004970"/>
    </source>
</evidence>
<dbReference type="EC" id="3.1.3.15" evidence="3 8"/>
<dbReference type="Proteomes" id="UP000306196">
    <property type="component" value="Unassembled WGS sequence"/>
</dbReference>
<dbReference type="Pfam" id="PF02811">
    <property type="entry name" value="PHP"/>
    <property type="match status" value="1"/>
</dbReference>
<keyword evidence="11" id="KW-1185">Reference proteome</keyword>
<evidence type="ECO:0000256" key="5">
    <source>
        <dbReference type="ARBA" id="ARBA00022801"/>
    </source>
</evidence>
<dbReference type="PANTHER" id="PTHR21039">
    <property type="entry name" value="HISTIDINOL PHOSPHATASE-RELATED"/>
    <property type="match status" value="1"/>
</dbReference>
<gene>
    <name evidence="10" type="ORF">FEM03_04430</name>
</gene>
<accession>A0A5R8KI25</accession>
<evidence type="ECO:0000313" key="11">
    <source>
        <dbReference type="Proteomes" id="UP000306196"/>
    </source>
</evidence>
<evidence type="ECO:0000256" key="8">
    <source>
        <dbReference type="RuleBase" id="RU366003"/>
    </source>
</evidence>
<dbReference type="NCBIfam" id="TIGR01856">
    <property type="entry name" value="hisJ_fam"/>
    <property type="match status" value="1"/>
</dbReference>
<dbReference type="InterPro" id="IPR004013">
    <property type="entry name" value="PHP_dom"/>
</dbReference>
<dbReference type="Gene3D" id="3.20.20.140">
    <property type="entry name" value="Metal-dependent hydrolases"/>
    <property type="match status" value="1"/>
</dbReference>
<keyword evidence="5 8" id="KW-0378">Hydrolase</keyword>
<evidence type="ECO:0000256" key="7">
    <source>
        <dbReference type="ARBA" id="ARBA00049158"/>
    </source>
</evidence>
<evidence type="ECO:0000256" key="3">
    <source>
        <dbReference type="ARBA" id="ARBA00013085"/>
    </source>
</evidence>
<dbReference type="CDD" id="cd12110">
    <property type="entry name" value="PHP_HisPPase_Hisj_like"/>
    <property type="match status" value="1"/>
</dbReference>
<evidence type="ECO:0000256" key="2">
    <source>
        <dbReference type="ARBA" id="ARBA00009152"/>
    </source>
</evidence>
<dbReference type="PANTHER" id="PTHR21039:SF0">
    <property type="entry name" value="HISTIDINOL-PHOSPHATASE"/>
    <property type="match status" value="1"/>
</dbReference>
<evidence type="ECO:0000256" key="6">
    <source>
        <dbReference type="ARBA" id="ARBA00023102"/>
    </source>
</evidence>
<dbReference type="AlphaFoldDB" id="A0A5R8KI25"/>
<dbReference type="UniPathway" id="UPA00031">
    <property type="reaction ID" value="UER00013"/>
</dbReference>
<comment type="caution">
    <text evidence="10">The sequence shown here is derived from an EMBL/GenBank/DDBJ whole genome shotgun (WGS) entry which is preliminary data.</text>
</comment>
<comment type="pathway">
    <text evidence="1 8">Amino-acid biosynthesis; L-histidine biosynthesis; L-histidine from 5-phospho-alpha-D-ribose 1-diphosphate: step 8/9.</text>
</comment>
<reference evidence="10 11" key="1">
    <citation type="submission" date="2019-05" db="EMBL/GenBank/DDBJ databases">
        <title>Verrucobacter flavum gen. nov., sp. nov. a new member of the family Verrucomicrobiaceae.</title>
        <authorList>
            <person name="Szuroczki S."/>
            <person name="Abbaszade G."/>
            <person name="Szabo A."/>
            <person name="Felfoldi T."/>
            <person name="Schumann P."/>
            <person name="Boka K."/>
            <person name="Keki Z."/>
            <person name="Toumi M."/>
            <person name="Toth E."/>
        </authorList>
    </citation>
    <scope>NUCLEOTIDE SEQUENCE [LARGE SCALE GENOMIC DNA]</scope>
    <source>
        <strain evidence="10 11">MG-N-17</strain>
    </source>
</reference>
<evidence type="ECO:0000259" key="9">
    <source>
        <dbReference type="Pfam" id="PF02811"/>
    </source>
</evidence>
<dbReference type="SUPFAM" id="SSF89550">
    <property type="entry name" value="PHP domain-like"/>
    <property type="match status" value="1"/>
</dbReference>
<evidence type="ECO:0000256" key="4">
    <source>
        <dbReference type="ARBA" id="ARBA00022605"/>
    </source>
</evidence>
<dbReference type="InterPro" id="IPR010140">
    <property type="entry name" value="Histidinol_P_phosphatase_HisJ"/>
</dbReference>
<sequence length="263" mass="29885">MPPDYHTHTPLCHHAEGLPRDYAEAAKRLGLPELGLSDHSPMREYFDDWRMGWEDFPRYLEMVDEARAEFPDLPIRLGLEVDFLEGGEAWIEELSTKANFDYLIGSVHYLAPGWDVDNPKHLSKFAECGVEEVWSRYFEVYEKMIRSRLFDFVGHPDLPKKFGHRPEGDLRRFYEPVVQALADTGTAYEINTAGLRKDAQELYPAVGFVELAFEAGVPLLINSDAHKPEEVGANFAEAMAVARGVGYEGSVWFEGRKGRVVGF</sequence>
<keyword evidence="4 8" id="KW-0028">Amino-acid biosynthesis</keyword>
<comment type="catalytic activity">
    <reaction evidence="7 8">
        <text>L-histidinol phosphate + H2O = L-histidinol + phosphate</text>
        <dbReference type="Rhea" id="RHEA:14465"/>
        <dbReference type="ChEBI" id="CHEBI:15377"/>
        <dbReference type="ChEBI" id="CHEBI:43474"/>
        <dbReference type="ChEBI" id="CHEBI:57699"/>
        <dbReference type="ChEBI" id="CHEBI:57980"/>
        <dbReference type="EC" id="3.1.3.15"/>
    </reaction>
</comment>
<protein>
    <recommendedName>
        <fullName evidence="3 8">Histidinol-phosphatase</fullName>
        <shortName evidence="8">HolPase</shortName>
        <ecNumber evidence="3 8">3.1.3.15</ecNumber>
    </recommendedName>
</protein>
<dbReference type="GO" id="GO:0000105">
    <property type="term" value="P:L-histidine biosynthetic process"/>
    <property type="evidence" value="ECO:0007669"/>
    <property type="project" value="UniProtKB-UniRule"/>
</dbReference>
<feature type="domain" description="PHP" evidence="9">
    <location>
        <begin position="4"/>
        <end position="193"/>
    </location>
</feature>
<dbReference type="NCBIfam" id="NF005596">
    <property type="entry name" value="PRK07328.1"/>
    <property type="match status" value="1"/>
</dbReference>
<name>A0A5R8KI25_9BACT</name>
<dbReference type="RefSeq" id="WP_138084981.1">
    <property type="nucleotide sequence ID" value="NZ_VAUV01000003.1"/>
</dbReference>
<proteinExistence type="inferred from homology"/>
<keyword evidence="6 8" id="KW-0368">Histidine biosynthesis</keyword>